<dbReference type="PANTHER" id="PTHR35004">
    <property type="entry name" value="TRANSPOSASE RV3428C-RELATED"/>
    <property type="match status" value="1"/>
</dbReference>
<name>T0WTA0_LACLC</name>
<comment type="caution">
    <text evidence="1">The sequence shown here is derived from an EMBL/GenBank/DDBJ whole genome shotgun (WGS) entry which is preliminary data.</text>
</comment>
<proteinExistence type="predicted"/>
<protein>
    <recommendedName>
        <fullName evidence="3">Transposase</fullName>
    </recommendedName>
</protein>
<gene>
    <name evidence="1" type="ORF">LLT3_13380</name>
</gene>
<evidence type="ECO:0008006" key="3">
    <source>
        <dbReference type="Google" id="ProtNLM"/>
    </source>
</evidence>
<dbReference type="Proteomes" id="UP000015664">
    <property type="component" value="Unassembled WGS sequence"/>
</dbReference>
<evidence type="ECO:0000313" key="2">
    <source>
        <dbReference type="Proteomes" id="UP000015664"/>
    </source>
</evidence>
<accession>T0WTA0</accession>
<dbReference type="AlphaFoldDB" id="T0WTA0"/>
<feature type="non-terminal residue" evidence="1">
    <location>
        <position position="168"/>
    </location>
</feature>
<reference evidence="1 2" key="1">
    <citation type="journal article" date="2013" name="ISME J.">
        <title>Multifactorial diversity sustains microbial community stability.</title>
        <authorList>
            <person name="Erkus O."/>
            <person name="de Jager V.C."/>
            <person name="Spus M."/>
            <person name="van Alen-Boerrigter I.J."/>
            <person name="van Rijswijck I.M."/>
            <person name="Hazelwood L."/>
            <person name="Janssen P.W."/>
            <person name="van Hijum S.A."/>
            <person name="Kleerebezem M."/>
            <person name="Smid E.J."/>
        </authorList>
    </citation>
    <scope>NUCLEOTIDE SEQUENCE [LARGE SCALE GENOMIC DNA]</scope>
    <source>
        <strain evidence="1 2">TIFN3</strain>
    </source>
</reference>
<evidence type="ECO:0000313" key="1">
    <source>
        <dbReference type="EMBL" id="EQC95848.1"/>
    </source>
</evidence>
<sequence>MEYLTIRKDLRNIDLKSLYFGGHYKRRVPPSLIENYKSIIEDKLKLGCSVRSIYYFIQLKGYQGSYTTVKRYARLIRESCKHKATIRIETTPGLSAQVDWKENLKLISRNGEVFTINIFLYILGYSRMKYLQLTVDRLQPTLFECLNHAFEKFGGVPEEIWFDNMKTV</sequence>
<organism evidence="1 2">
    <name type="scientific">Lactococcus cremoris subsp. cremoris TIFN3</name>
    <dbReference type="NCBI Taxonomy" id="1234873"/>
    <lineage>
        <taxon>Bacteria</taxon>
        <taxon>Bacillati</taxon>
        <taxon>Bacillota</taxon>
        <taxon>Bacilli</taxon>
        <taxon>Lactobacillales</taxon>
        <taxon>Streptococcaceae</taxon>
        <taxon>Lactococcus</taxon>
        <taxon>Lactococcus cremoris subsp. cremoris</taxon>
    </lineage>
</organism>
<dbReference type="PANTHER" id="PTHR35004:SF6">
    <property type="entry name" value="TRANSPOSASE"/>
    <property type="match status" value="1"/>
</dbReference>
<dbReference type="EMBL" id="ATBE01000033">
    <property type="protein sequence ID" value="EQC95848.1"/>
    <property type="molecule type" value="Genomic_DNA"/>
</dbReference>